<dbReference type="HOGENOM" id="CLU_049311_2_2_7"/>
<dbReference type="NCBIfam" id="TIGR03446">
    <property type="entry name" value="mycothiol_Mca"/>
    <property type="match status" value="1"/>
</dbReference>
<evidence type="ECO:0000256" key="1">
    <source>
        <dbReference type="SAM" id="MobiDB-lite"/>
    </source>
</evidence>
<dbReference type="PATRIC" id="fig|1429438.4.peg.717"/>
<comment type="caution">
    <text evidence="2">The sequence shown here is derived from an EMBL/GenBank/DDBJ whole genome shotgun (WGS) entry which is preliminary data.</text>
</comment>
<sequence>MEGQNVTIATPEADRSAPEPEVLRADGNPSTRPHRMLTIHAHPDDETSKGGGSIGRYAEAGVGMVLICCTGGEAGSVLNPALDRPEVLARIPELRRQELSVATTHLGYHRVWMLGYRDSNMPASGDPDSFAAAPLEETVRALVRLIRRERPHVMVTYPNNQRGYQHPDHIRVHDASLPAYQASGDPSFHPELGDPWAPQKLYYIQWSRARLIDRHQAFMDQGLESPFKTERWKRNTSMDYRLTSKIFVGDQWDQVQAALLAHATQVDPNSKHWFGLPPDVDRVTYPYDDYILAHSAVPTRLPEDNLFSGVVGDDGSQVT</sequence>
<dbReference type="GO" id="GO:0010126">
    <property type="term" value="P:mycothiol metabolic process"/>
    <property type="evidence" value="ECO:0007669"/>
    <property type="project" value="InterPro"/>
</dbReference>
<keyword evidence="3" id="KW-1185">Reference proteome</keyword>
<gene>
    <name evidence="2" type="ORF">ETSY1_02765</name>
</gene>
<feature type="region of interest" description="Disordered" evidence="1">
    <location>
        <begin position="1"/>
        <end position="32"/>
    </location>
</feature>
<dbReference type="SUPFAM" id="SSF102588">
    <property type="entry name" value="LmbE-like"/>
    <property type="match status" value="1"/>
</dbReference>
<dbReference type="Proteomes" id="UP000019141">
    <property type="component" value="Unassembled WGS sequence"/>
</dbReference>
<dbReference type="InterPro" id="IPR024078">
    <property type="entry name" value="LmbE-like_dom_sf"/>
</dbReference>
<dbReference type="EMBL" id="AZHW01000117">
    <property type="protein sequence ID" value="ETX02663.1"/>
    <property type="molecule type" value="Genomic_DNA"/>
</dbReference>
<dbReference type="PANTHER" id="PTHR12993">
    <property type="entry name" value="N-ACETYLGLUCOSAMINYL-PHOSPHATIDYLINOSITOL DE-N-ACETYLASE-RELATED"/>
    <property type="match status" value="1"/>
</dbReference>
<dbReference type="Gene3D" id="3.40.50.10320">
    <property type="entry name" value="LmbE-like"/>
    <property type="match status" value="1"/>
</dbReference>
<evidence type="ECO:0000313" key="3">
    <source>
        <dbReference type="Proteomes" id="UP000019141"/>
    </source>
</evidence>
<dbReference type="AlphaFoldDB" id="W4LXN5"/>
<dbReference type="InterPro" id="IPR003737">
    <property type="entry name" value="GlcNAc_PI_deacetylase-related"/>
</dbReference>
<evidence type="ECO:0000313" key="2">
    <source>
        <dbReference type="EMBL" id="ETX02663.1"/>
    </source>
</evidence>
<dbReference type="PANTHER" id="PTHR12993:SF11">
    <property type="entry name" value="N-ACETYLGLUCOSAMINYL-PHOSPHATIDYLINOSITOL DE-N-ACETYLASE"/>
    <property type="match status" value="1"/>
</dbReference>
<accession>W4LXN5</accession>
<organism evidence="2 3">
    <name type="scientific">Entotheonella factor</name>
    <dbReference type="NCBI Taxonomy" id="1429438"/>
    <lineage>
        <taxon>Bacteria</taxon>
        <taxon>Pseudomonadati</taxon>
        <taxon>Nitrospinota/Tectimicrobiota group</taxon>
        <taxon>Candidatus Tectimicrobiota</taxon>
        <taxon>Candidatus Entotheonellia</taxon>
        <taxon>Candidatus Entotheonellales</taxon>
        <taxon>Candidatus Entotheonellaceae</taxon>
        <taxon>Candidatus Entotheonella</taxon>
    </lineage>
</organism>
<dbReference type="Pfam" id="PF02585">
    <property type="entry name" value="PIG-L"/>
    <property type="match status" value="1"/>
</dbReference>
<name>W4LXN5_ENTF1</name>
<protein>
    <recommendedName>
        <fullName evidence="4">Mycothiol conjugate amidase Mca</fullName>
    </recommendedName>
</protein>
<evidence type="ECO:0008006" key="4">
    <source>
        <dbReference type="Google" id="ProtNLM"/>
    </source>
</evidence>
<dbReference type="GO" id="GO:0016811">
    <property type="term" value="F:hydrolase activity, acting on carbon-nitrogen (but not peptide) bonds, in linear amides"/>
    <property type="evidence" value="ECO:0007669"/>
    <property type="project" value="TreeGrafter"/>
</dbReference>
<reference evidence="2 3" key="1">
    <citation type="journal article" date="2014" name="Nature">
        <title>An environmental bacterial taxon with a large and distinct metabolic repertoire.</title>
        <authorList>
            <person name="Wilson M.C."/>
            <person name="Mori T."/>
            <person name="Ruckert C."/>
            <person name="Uria A.R."/>
            <person name="Helf M.J."/>
            <person name="Takada K."/>
            <person name="Gernert C."/>
            <person name="Steffens U.A."/>
            <person name="Heycke N."/>
            <person name="Schmitt S."/>
            <person name="Rinke C."/>
            <person name="Helfrich E.J."/>
            <person name="Brachmann A.O."/>
            <person name="Gurgui C."/>
            <person name="Wakimoto T."/>
            <person name="Kracht M."/>
            <person name="Crusemann M."/>
            <person name="Hentschel U."/>
            <person name="Abe I."/>
            <person name="Matsunaga S."/>
            <person name="Kalinowski J."/>
            <person name="Takeyama H."/>
            <person name="Piel J."/>
        </authorList>
    </citation>
    <scope>NUCLEOTIDE SEQUENCE [LARGE SCALE GENOMIC DNA]</scope>
    <source>
        <strain evidence="3">TSY1</strain>
    </source>
</reference>
<dbReference type="InterPro" id="IPR017811">
    <property type="entry name" value="Mca"/>
</dbReference>
<proteinExistence type="predicted"/>
<feature type="compositionally biased region" description="Basic and acidic residues" evidence="1">
    <location>
        <begin position="12"/>
        <end position="24"/>
    </location>
</feature>